<accession>A0A1G9E4P7</accession>
<dbReference type="Gene3D" id="3.30.70.360">
    <property type="match status" value="1"/>
</dbReference>
<gene>
    <name evidence="13" type="ORF">SAMN05660472_01836</name>
</gene>
<evidence type="ECO:0000256" key="2">
    <source>
        <dbReference type="ARBA" id="ARBA00001947"/>
    </source>
</evidence>
<dbReference type="InterPro" id="IPR002933">
    <property type="entry name" value="Peptidase_M20"/>
</dbReference>
<evidence type="ECO:0000256" key="8">
    <source>
        <dbReference type="ARBA" id="ARBA00022801"/>
    </source>
</evidence>
<dbReference type="UniPathway" id="UPA00034">
    <property type="reaction ID" value="UER00021"/>
</dbReference>
<dbReference type="STRING" id="393762.SAMN05660472_01836"/>
<dbReference type="InterPro" id="IPR036264">
    <property type="entry name" value="Bact_exopeptidase_dim_dom"/>
</dbReference>
<dbReference type="Proteomes" id="UP000198718">
    <property type="component" value="Unassembled WGS sequence"/>
</dbReference>
<evidence type="ECO:0000313" key="13">
    <source>
        <dbReference type="EMBL" id="SDK71078.1"/>
    </source>
</evidence>
<dbReference type="PANTHER" id="PTHR43808:SF32">
    <property type="entry name" value="ARGE_DAPE-RELATED DEACYLASE"/>
    <property type="match status" value="1"/>
</dbReference>
<dbReference type="EC" id="3.5.1.18" evidence="5"/>
<dbReference type="EMBL" id="FNFP01000003">
    <property type="protein sequence ID" value="SDK71078.1"/>
    <property type="molecule type" value="Genomic_DNA"/>
</dbReference>
<dbReference type="PIRSF" id="PIRSF036696">
    <property type="entry name" value="ACY-1"/>
    <property type="match status" value="1"/>
</dbReference>
<keyword evidence="14" id="KW-1185">Reference proteome</keyword>
<feature type="domain" description="Peptidase M20 dimerisation" evidence="12">
    <location>
        <begin position="190"/>
        <end position="319"/>
    </location>
</feature>
<evidence type="ECO:0000256" key="4">
    <source>
        <dbReference type="ARBA" id="ARBA00006247"/>
    </source>
</evidence>
<evidence type="ECO:0000256" key="11">
    <source>
        <dbReference type="ARBA" id="ARBA00051301"/>
    </source>
</evidence>
<comment type="similarity">
    <text evidence="4">Belongs to the peptidase M20A family.</text>
</comment>
<keyword evidence="8" id="KW-0378">Hydrolase</keyword>
<dbReference type="PROSITE" id="PS00758">
    <property type="entry name" value="ARGE_DAPE_CPG2_1"/>
    <property type="match status" value="1"/>
</dbReference>
<comment type="cofactor">
    <cofactor evidence="2">
        <name>Zn(2+)</name>
        <dbReference type="ChEBI" id="CHEBI:29105"/>
    </cofactor>
</comment>
<name>A0A1G9E4P7_9FIRM</name>
<keyword evidence="7" id="KW-0479">Metal-binding</keyword>
<organism evidence="13 14">
    <name type="scientific">Natronincola ferrireducens</name>
    <dbReference type="NCBI Taxonomy" id="393762"/>
    <lineage>
        <taxon>Bacteria</taxon>
        <taxon>Bacillati</taxon>
        <taxon>Bacillota</taxon>
        <taxon>Clostridia</taxon>
        <taxon>Peptostreptococcales</taxon>
        <taxon>Natronincolaceae</taxon>
        <taxon>Natronincola</taxon>
    </lineage>
</organism>
<dbReference type="SUPFAM" id="SSF53187">
    <property type="entry name" value="Zn-dependent exopeptidases"/>
    <property type="match status" value="1"/>
</dbReference>
<comment type="catalytic activity">
    <reaction evidence="11">
        <text>N-succinyl-(2S,6S)-2,6-diaminopimelate + H2O = (2S,6S)-2,6-diaminopimelate + succinate</text>
        <dbReference type="Rhea" id="RHEA:22608"/>
        <dbReference type="ChEBI" id="CHEBI:15377"/>
        <dbReference type="ChEBI" id="CHEBI:30031"/>
        <dbReference type="ChEBI" id="CHEBI:57609"/>
        <dbReference type="ChEBI" id="CHEBI:58087"/>
        <dbReference type="EC" id="3.5.1.18"/>
    </reaction>
</comment>
<keyword evidence="10" id="KW-0170">Cobalt</keyword>
<proteinExistence type="inferred from homology"/>
<comment type="pathway">
    <text evidence="3">Amino-acid biosynthesis; L-lysine biosynthesis via DAP pathway; LL-2,6-diaminopimelate from (S)-tetrahydrodipicolinate (succinylase route): step 3/3.</text>
</comment>
<evidence type="ECO:0000259" key="12">
    <source>
        <dbReference type="Pfam" id="PF07687"/>
    </source>
</evidence>
<dbReference type="NCBIfam" id="TIGR01910">
    <property type="entry name" value="DapE-ArgE"/>
    <property type="match status" value="1"/>
</dbReference>
<dbReference type="OrthoDB" id="9792335at2"/>
<dbReference type="RefSeq" id="WP_090553400.1">
    <property type="nucleotide sequence ID" value="NZ_FNFP01000003.1"/>
</dbReference>
<dbReference type="InterPro" id="IPR010182">
    <property type="entry name" value="ArgE/DapE"/>
</dbReference>
<dbReference type="GO" id="GO:0009014">
    <property type="term" value="F:succinyl-diaminopimelate desuccinylase activity"/>
    <property type="evidence" value="ECO:0007669"/>
    <property type="project" value="UniProtKB-EC"/>
</dbReference>
<dbReference type="InterPro" id="IPR001261">
    <property type="entry name" value="ArgE/DapE_CS"/>
</dbReference>
<dbReference type="SUPFAM" id="SSF55031">
    <property type="entry name" value="Bacterial exopeptidase dimerisation domain"/>
    <property type="match status" value="1"/>
</dbReference>
<dbReference type="Pfam" id="PF01546">
    <property type="entry name" value="Peptidase_M20"/>
    <property type="match status" value="1"/>
</dbReference>
<evidence type="ECO:0000256" key="1">
    <source>
        <dbReference type="ARBA" id="ARBA00001941"/>
    </source>
</evidence>
<sequence length="421" mass="46761">MKNEILKQRLWKVVDDKKEDLLCLCSEMIQIPSENPPGDMEDITRLICNELNRSNIVHEVIRPQEDKPNIVATLGKGGEKTLLLNGHSDVVPAGDRSKWDFDPFCGKIIDGKILGRGTSDMKAGLGALIFAMKVLADEEVEINGKIVLHVVPDEETSGEMGTKWLVENGYADGGDACLIAEPTSYNNCEVGQKGSLWLHIKSYGKSAHGSIGNYVGDNAILKLTKILNAMEEIRTLKGIYNEDQKKVLEDSKRIAKEVLEVDGVENVIDHVTVNIGTIHGGTKTNMVADYCEATVDIRVPIGIKIQDVVDKFENIVERLGIVDIEYEYNWNSEANYTDTNTEIVQSAVTNAQKIWNKEVVPAYQWASSDARYYRYAGIPTIQYGPANIEGIHAYNETVDIEDVINATKVYLGIMTDLLDIQ</sequence>
<keyword evidence="9" id="KW-0862">Zinc</keyword>
<dbReference type="PANTHER" id="PTHR43808">
    <property type="entry name" value="ACETYLORNITHINE DEACETYLASE"/>
    <property type="match status" value="1"/>
</dbReference>
<evidence type="ECO:0000256" key="6">
    <source>
        <dbReference type="ARBA" id="ARBA00016853"/>
    </source>
</evidence>
<evidence type="ECO:0000256" key="5">
    <source>
        <dbReference type="ARBA" id="ARBA00011921"/>
    </source>
</evidence>
<dbReference type="InterPro" id="IPR050072">
    <property type="entry name" value="Peptidase_M20A"/>
</dbReference>
<evidence type="ECO:0000256" key="10">
    <source>
        <dbReference type="ARBA" id="ARBA00023285"/>
    </source>
</evidence>
<protein>
    <recommendedName>
        <fullName evidence="6">Probable succinyl-diaminopimelate desuccinylase</fullName>
        <ecNumber evidence="5">3.5.1.18</ecNumber>
    </recommendedName>
</protein>
<dbReference type="GO" id="GO:0046872">
    <property type="term" value="F:metal ion binding"/>
    <property type="evidence" value="ECO:0007669"/>
    <property type="project" value="UniProtKB-KW"/>
</dbReference>
<dbReference type="GO" id="GO:0009089">
    <property type="term" value="P:lysine biosynthetic process via diaminopimelate"/>
    <property type="evidence" value="ECO:0007669"/>
    <property type="project" value="UniProtKB-UniPathway"/>
</dbReference>
<evidence type="ECO:0000256" key="3">
    <source>
        <dbReference type="ARBA" id="ARBA00005130"/>
    </source>
</evidence>
<dbReference type="Pfam" id="PF07687">
    <property type="entry name" value="M20_dimer"/>
    <property type="match status" value="1"/>
</dbReference>
<evidence type="ECO:0000256" key="7">
    <source>
        <dbReference type="ARBA" id="ARBA00022723"/>
    </source>
</evidence>
<evidence type="ECO:0000313" key="14">
    <source>
        <dbReference type="Proteomes" id="UP000198718"/>
    </source>
</evidence>
<dbReference type="AlphaFoldDB" id="A0A1G9E4P7"/>
<dbReference type="InterPro" id="IPR011650">
    <property type="entry name" value="Peptidase_M20_dimer"/>
</dbReference>
<evidence type="ECO:0000256" key="9">
    <source>
        <dbReference type="ARBA" id="ARBA00022833"/>
    </source>
</evidence>
<comment type="cofactor">
    <cofactor evidence="1">
        <name>Co(2+)</name>
        <dbReference type="ChEBI" id="CHEBI:48828"/>
    </cofactor>
</comment>
<reference evidence="13 14" key="1">
    <citation type="submission" date="2016-10" db="EMBL/GenBank/DDBJ databases">
        <authorList>
            <person name="de Groot N.N."/>
        </authorList>
    </citation>
    <scope>NUCLEOTIDE SEQUENCE [LARGE SCALE GENOMIC DNA]</scope>
    <source>
        <strain evidence="13 14">DSM 18346</strain>
    </source>
</reference>
<dbReference type="Gene3D" id="3.40.630.10">
    <property type="entry name" value="Zn peptidases"/>
    <property type="match status" value="2"/>
</dbReference>